<gene>
    <name evidence="3" type="ORF">BAA01_03145</name>
</gene>
<dbReference type="PANTHER" id="PTHR46889:SF4">
    <property type="entry name" value="TRANSPOSASE INSO FOR INSERTION SEQUENCE ELEMENT IS911B-RELATED"/>
    <property type="match status" value="1"/>
</dbReference>
<evidence type="ECO:0000259" key="2">
    <source>
        <dbReference type="PROSITE" id="PS50994"/>
    </source>
</evidence>
<dbReference type="EMBL" id="LZRT01000104">
    <property type="protein sequence ID" value="OUM85402.1"/>
    <property type="molecule type" value="Genomic_DNA"/>
</dbReference>
<dbReference type="PANTHER" id="PTHR46889">
    <property type="entry name" value="TRANSPOSASE INSF FOR INSERTION SEQUENCE IS3B-RELATED"/>
    <property type="match status" value="1"/>
</dbReference>
<dbReference type="InterPro" id="IPR048020">
    <property type="entry name" value="Transpos_IS3"/>
</dbReference>
<dbReference type="InterPro" id="IPR050900">
    <property type="entry name" value="Transposase_IS3/IS150/IS904"/>
</dbReference>
<evidence type="ECO:0000313" key="4">
    <source>
        <dbReference type="Proteomes" id="UP000196475"/>
    </source>
</evidence>
<dbReference type="AlphaFoldDB" id="A0A1Y3PDL2"/>
<dbReference type="InterPro" id="IPR001584">
    <property type="entry name" value="Integrase_cat-core"/>
</dbReference>
<sequence>MAHKWITAGYSVTLVLRIVGVSRSTYYYQLTHEPKPHTTAGGRPIPGYSLTKDNRKVSDEQMKEWLMESIAGDGYAYGYRKLTHMLRQDYGLVINEKKVYRLCKELDVLRPQRKIRRKHPRKLAQNRTITAPNQLWEVDVKYGYIAGEDRFFFVLSYIDVYDRQIVGYHIGLTCEARHAVETFRAALWKRQILQRNAPLPIIRSDNGPQFVSHLFESECECWNVEHERIPPKTPNMNAYIESYHRLLEDECLSMYEFESYAEAYQAVVEFVRRYNTCRLHSSLHYLSPVEFYRRHMETGLQPRRPVRV</sequence>
<dbReference type="GO" id="GO:0015074">
    <property type="term" value="P:DNA integration"/>
    <property type="evidence" value="ECO:0007669"/>
    <property type="project" value="InterPro"/>
</dbReference>
<protein>
    <submittedName>
        <fullName evidence="3">Integrase</fullName>
    </submittedName>
</protein>
<evidence type="ECO:0000313" key="3">
    <source>
        <dbReference type="EMBL" id="OUM85402.1"/>
    </source>
</evidence>
<dbReference type="Pfam" id="PF13276">
    <property type="entry name" value="HTH_21"/>
    <property type="match status" value="1"/>
</dbReference>
<proteinExistence type="predicted"/>
<dbReference type="InterPro" id="IPR012337">
    <property type="entry name" value="RNaseH-like_sf"/>
</dbReference>
<dbReference type="NCBIfam" id="NF033516">
    <property type="entry name" value="transpos_IS3"/>
    <property type="match status" value="1"/>
</dbReference>
<comment type="function">
    <text evidence="1">Involved in the transposition of the insertion sequence.</text>
</comment>
<dbReference type="SUPFAM" id="SSF53098">
    <property type="entry name" value="Ribonuclease H-like"/>
    <property type="match status" value="1"/>
</dbReference>
<evidence type="ECO:0000256" key="1">
    <source>
        <dbReference type="ARBA" id="ARBA00002286"/>
    </source>
</evidence>
<dbReference type="Proteomes" id="UP000196475">
    <property type="component" value="Unassembled WGS sequence"/>
</dbReference>
<dbReference type="PROSITE" id="PS50994">
    <property type="entry name" value="INTEGRASE"/>
    <property type="match status" value="1"/>
</dbReference>
<dbReference type="GO" id="GO:0003676">
    <property type="term" value="F:nucleic acid binding"/>
    <property type="evidence" value="ECO:0007669"/>
    <property type="project" value="InterPro"/>
</dbReference>
<dbReference type="InterPro" id="IPR025948">
    <property type="entry name" value="HTH-like_dom"/>
</dbReference>
<comment type="caution">
    <text evidence="3">The sequence shown here is derived from an EMBL/GenBank/DDBJ whole genome shotgun (WGS) entry which is preliminary data.</text>
</comment>
<organism evidence="3 4">
    <name type="scientific">Bacillus thermozeamaize</name>
    <dbReference type="NCBI Taxonomy" id="230954"/>
    <lineage>
        <taxon>Bacteria</taxon>
        <taxon>Bacillati</taxon>
        <taxon>Bacillota</taxon>
        <taxon>Bacilli</taxon>
        <taxon>Bacillales</taxon>
        <taxon>Bacillaceae</taxon>
        <taxon>Bacillus</taxon>
    </lineage>
</organism>
<feature type="domain" description="Integrase catalytic" evidence="2">
    <location>
        <begin position="128"/>
        <end position="296"/>
    </location>
</feature>
<dbReference type="Pfam" id="PF13683">
    <property type="entry name" value="rve_3"/>
    <property type="match status" value="1"/>
</dbReference>
<accession>A0A1Y3PDL2</accession>
<name>A0A1Y3PDL2_9BACI</name>
<dbReference type="Gene3D" id="3.30.420.10">
    <property type="entry name" value="Ribonuclease H-like superfamily/Ribonuclease H"/>
    <property type="match status" value="1"/>
</dbReference>
<dbReference type="InterPro" id="IPR036397">
    <property type="entry name" value="RNaseH_sf"/>
</dbReference>
<reference evidence="4" key="1">
    <citation type="submission" date="2016-06" db="EMBL/GenBank/DDBJ databases">
        <authorList>
            <person name="Nascimento L."/>
            <person name="Pereira R.V."/>
            <person name="Martins L.F."/>
            <person name="Quaggio R.B."/>
            <person name="Silva A.M."/>
            <person name="Setubal J.C."/>
        </authorList>
    </citation>
    <scope>NUCLEOTIDE SEQUENCE [LARGE SCALE GENOMIC DNA]</scope>
</reference>